<dbReference type="PRINTS" id="PR00317">
    <property type="entry name" value="EPENDYMIN"/>
</dbReference>
<accession>A0AAW0P006</accession>
<feature type="signal peptide" evidence="2">
    <location>
        <begin position="1"/>
        <end position="16"/>
    </location>
</feature>
<proteinExistence type="inferred from homology"/>
<reference evidence="4" key="1">
    <citation type="submission" date="2024-04" db="EMBL/GenBank/DDBJ databases">
        <title>Salinicola lusitanus LLJ914,a marine bacterium isolated from the Okinawa Trough.</title>
        <authorList>
            <person name="Li J."/>
        </authorList>
    </citation>
    <scope>NUCLEOTIDE SEQUENCE [LARGE SCALE GENOMIC DNA]</scope>
</reference>
<dbReference type="AlphaFoldDB" id="A0AAW0P006"/>
<evidence type="ECO:0000313" key="4">
    <source>
        <dbReference type="Proteomes" id="UP001460270"/>
    </source>
</evidence>
<dbReference type="GO" id="GO:0005509">
    <property type="term" value="F:calcium ion binding"/>
    <property type="evidence" value="ECO:0007669"/>
    <property type="project" value="InterPro"/>
</dbReference>
<feature type="chain" id="PRO_5043418416" description="Ependymin" evidence="2">
    <location>
        <begin position="17"/>
        <end position="218"/>
    </location>
</feature>
<comment type="similarity">
    <text evidence="1">Belongs to the ependymin family.</text>
</comment>
<sequence length="218" mass="24159">MKFILVFVCLLGLSLGASLKRTPKPCKSPALMTGAFTFSTQNEAAWLYAGYEYDAFQQRMRIYETGYINNQSVTYDFLLHYAQGVVYQIDSKAKTCTKAPLADKFLPLGVPTNATLTGQVMLGAGGPGEGLLVDTWHGYLEGLEYYVTVTEFGCIPVTELVRTKEFGWVILSYFNNVQGLIDPNALNPPPYCPGQAVKTQGRPMDFFSVVHKMKKHTA</sequence>
<dbReference type="GO" id="GO:0007160">
    <property type="term" value="P:cell-matrix adhesion"/>
    <property type="evidence" value="ECO:0007669"/>
    <property type="project" value="InterPro"/>
</dbReference>
<dbReference type="SMART" id="SM00026">
    <property type="entry name" value="EPEND"/>
    <property type="match status" value="1"/>
</dbReference>
<name>A0AAW0P006_9GOBI</name>
<dbReference type="GO" id="GO:0005576">
    <property type="term" value="C:extracellular region"/>
    <property type="evidence" value="ECO:0007669"/>
    <property type="project" value="InterPro"/>
</dbReference>
<organism evidence="3 4">
    <name type="scientific">Mugilogobius chulae</name>
    <name type="common">yellowstripe goby</name>
    <dbReference type="NCBI Taxonomy" id="88201"/>
    <lineage>
        <taxon>Eukaryota</taxon>
        <taxon>Metazoa</taxon>
        <taxon>Chordata</taxon>
        <taxon>Craniata</taxon>
        <taxon>Vertebrata</taxon>
        <taxon>Euteleostomi</taxon>
        <taxon>Actinopterygii</taxon>
        <taxon>Neopterygii</taxon>
        <taxon>Teleostei</taxon>
        <taxon>Neoteleostei</taxon>
        <taxon>Acanthomorphata</taxon>
        <taxon>Gobiaria</taxon>
        <taxon>Gobiiformes</taxon>
        <taxon>Gobioidei</taxon>
        <taxon>Gobiidae</taxon>
        <taxon>Gobionellinae</taxon>
        <taxon>Mugilogobius</taxon>
    </lineage>
</organism>
<evidence type="ECO:0000313" key="3">
    <source>
        <dbReference type="EMBL" id="KAK7910185.1"/>
    </source>
</evidence>
<dbReference type="Pfam" id="PF00811">
    <property type="entry name" value="Ependymin"/>
    <property type="match status" value="1"/>
</dbReference>
<gene>
    <name evidence="3" type="ORF">WMY93_014869</name>
</gene>
<evidence type="ECO:0000256" key="2">
    <source>
        <dbReference type="SAM" id="SignalP"/>
    </source>
</evidence>
<comment type="caution">
    <text evidence="3">The sequence shown here is derived from an EMBL/GenBank/DDBJ whole genome shotgun (WGS) entry which is preliminary data.</text>
</comment>
<dbReference type="PANTHER" id="PTHR10697">
    <property type="entry name" value="MAMMALIAN EPENDYMIN-RELATED PROTEIN 1"/>
    <property type="match status" value="1"/>
</dbReference>
<dbReference type="Proteomes" id="UP001460270">
    <property type="component" value="Unassembled WGS sequence"/>
</dbReference>
<keyword evidence="2" id="KW-0732">Signal</keyword>
<protein>
    <recommendedName>
        <fullName evidence="5">Ependymin</fullName>
    </recommendedName>
</protein>
<evidence type="ECO:0008006" key="5">
    <source>
        <dbReference type="Google" id="ProtNLM"/>
    </source>
</evidence>
<evidence type="ECO:0000256" key="1">
    <source>
        <dbReference type="ARBA" id="ARBA00010771"/>
    </source>
</evidence>
<dbReference type="PANTHER" id="PTHR10697:SF5">
    <property type="entry name" value="EPENDYMIN-RELATED"/>
    <property type="match status" value="1"/>
</dbReference>
<keyword evidence="4" id="KW-1185">Reference proteome</keyword>
<dbReference type="EMBL" id="JBBPFD010000010">
    <property type="protein sequence ID" value="KAK7910185.1"/>
    <property type="molecule type" value="Genomic_DNA"/>
</dbReference>
<dbReference type="InterPro" id="IPR001299">
    <property type="entry name" value="Ependymin"/>
</dbReference>
<dbReference type="GO" id="GO:0005764">
    <property type="term" value="C:lysosome"/>
    <property type="evidence" value="ECO:0007669"/>
    <property type="project" value="TreeGrafter"/>
</dbReference>